<accession>A0A6A6NBJ4</accession>
<name>A0A6A6NBJ4_HEVBR</name>
<dbReference type="Pfam" id="PF03004">
    <property type="entry name" value="Transposase_24"/>
    <property type="match status" value="1"/>
</dbReference>
<dbReference type="EMBL" id="JAAGAX010000002">
    <property type="protein sequence ID" value="KAF2322787.1"/>
    <property type="molecule type" value="Genomic_DNA"/>
</dbReference>
<gene>
    <name evidence="2" type="ORF">GH714_030766</name>
</gene>
<comment type="caution">
    <text evidence="2">The sequence shown here is derived from an EMBL/GenBank/DDBJ whole genome shotgun (WGS) entry which is preliminary data.</text>
</comment>
<dbReference type="AlphaFoldDB" id="A0A6A6NBJ4"/>
<reference evidence="2 3" key="1">
    <citation type="journal article" date="2020" name="Mol. Plant">
        <title>The Chromosome-Based Rubber Tree Genome Provides New Insights into Spurge Genome Evolution and Rubber Biosynthesis.</title>
        <authorList>
            <person name="Liu J."/>
            <person name="Shi C."/>
            <person name="Shi C.C."/>
            <person name="Li W."/>
            <person name="Zhang Q.J."/>
            <person name="Zhang Y."/>
            <person name="Li K."/>
            <person name="Lu H.F."/>
            <person name="Shi C."/>
            <person name="Zhu S.T."/>
            <person name="Xiao Z.Y."/>
            <person name="Nan H."/>
            <person name="Yue Y."/>
            <person name="Zhu X.G."/>
            <person name="Wu Y."/>
            <person name="Hong X.N."/>
            <person name="Fan G.Y."/>
            <person name="Tong Y."/>
            <person name="Zhang D."/>
            <person name="Mao C.L."/>
            <person name="Liu Y.L."/>
            <person name="Hao S.J."/>
            <person name="Liu W.Q."/>
            <person name="Lv M.Q."/>
            <person name="Zhang H.B."/>
            <person name="Liu Y."/>
            <person name="Hu-Tang G.R."/>
            <person name="Wang J.P."/>
            <person name="Wang J.H."/>
            <person name="Sun Y.H."/>
            <person name="Ni S.B."/>
            <person name="Chen W.B."/>
            <person name="Zhang X.C."/>
            <person name="Jiao Y.N."/>
            <person name="Eichler E.E."/>
            <person name="Li G.H."/>
            <person name="Liu X."/>
            <person name="Gao L.Z."/>
        </authorList>
    </citation>
    <scope>NUCLEOTIDE SEQUENCE [LARGE SCALE GENOMIC DNA]</scope>
    <source>
        <strain evidence="3">cv. GT1</strain>
        <tissue evidence="2">Leaf</tissue>
    </source>
</reference>
<feature type="region of interest" description="Disordered" evidence="1">
    <location>
        <begin position="121"/>
        <end position="150"/>
    </location>
</feature>
<dbReference type="InterPro" id="IPR004252">
    <property type="entry name" value="Probable_transposase_24"/>
</dbReference>
<evidence type="ECO:0000313" key="3">
    <source>
        <dbReference type="Proteomes" id="UP000467840"/>
    </source>
</evidence>
<proteinExistence type="predicted"/>
<protein>
    <submittedName>
        <fullName evidence="2">Uncharacterized protein</fullName>
    </submittedName>
</protein>
<sequence length="240" mass="27859">MRPLTINGDTFHPHDVVQDVIEAFKKNFHGSWPCWCKVPTHSRDQWFNHFERNYSIKDEHKDMIWDTFKCGEWKRETTNQVLREDELYLKIHRIKDDKWICGKSERVWNTFTRNIKQKVSETSTARNEDGSEVRERDVGLNRATEENEAQECNEDNNILTSLQNILKEQVLNTWIDTIGGAKKGRVYGLGSKTSVLGELTHICSVHSNAPTSPTVPPQQVIETPEFELAVNHVVDQRVDD</sequence>
<evidence type="ECO:0000313" key="2">
    <source>
        <dbReference type="EMBL" id="KAF2322787.1"/>
    </source>
</evidence>
<organism evidence="2 3">
    <name type="scientific">Hevea brasiliensis</name>
    <name type="common">Para rubber tree</name>
    <name type="synonym">Siphonia brasiliensis</name>
    <dbReference type="NCBI Taxonomy" id="3981"/>
    <lineage>
        <taxon>Eukaryota</taxon>
        <taxon>Viridiplantae</taxon>
        <taxon>Streptophyta</taxon>
        <taxon>Embryophyta</taxon>
        <taxon>Tracheophyta</taxon>
        <taxon>Spermatophyta</taxon>
        <taxon>Magnoliopsida</taxon>
        <taxon>eudicotyledons</taxon>
        <taxon>Gunneridae</taxon>
        <taxon>Pentapetalae</taxon>
        <taxon>rosids</taxon>
        <taxon>fabids</taxon>
        <taxon>Malpighiales</taxon>
        <taxon>Euphorbiaceae</taxon>
        <taxon>Crotonoideae</taxon>
        <taxon>Micrandreae</taxon>
        <taxon>Hevea</taxon>
    </lineage>
</organism>
<feature type="compositionally biased region" description="Basic and acidic residues" evidence="1">
    <location>
        <begin position="126"/>
        <end position="145"/>
    </location>
</feature>
<dbReference type="Proteomes" id="UP000467840">
    <property type="component" value="Chromosome 11"/>
</dbReference>
<evidence type="ECO:0000256" key="1">
    <source>
        <dbReference type="SAM" id="MobiDB-lite"/>
    </source>
</evidence>
<keyword evidence="3" id="KW-1185">Reference proteome</keyword>